<reference evidence="13 14" key="1">
    <citation type="journal article" date="2012" name="BMC Genomics">
        <title>Comparative genomic analysis and phylogenetic position of Theileria equi.</title>
        <authorList>
            <person name="Kappmeyer L.S."/>
            <person name="Thiagarajan M."/>
            <person name="Herndon D.R."/>
            <person name="Ramsay J.D."/>
            <person name="Caler E."/>
            <person name="Djikeng A."/>
            <person name="Gillespie J.J."/>
            <person name="Lau A.O."/>
            <person name="Roalson E.H."/>
            <person name="Silva J.C."/>
            <person name="Silva M.G."/>
            <person name="Suarez C.E."/>
            <person name="Ueti M.W."/>
            <person name="Nene V.M."/>
            <person name="Mealey R.H."/>
            <person name="Knowles D.P."/>
            <person name="Brayton K.A."/>
        </authorList>
    </citation>
    <scope>NUCLEOTIDE SEQUENCE [LARGE SCALE GENOMIC DNA]</scope>
    <source>
        <strain evidence="13 14">WA</strain>
    </source>
</reference>
<organism evidence="13 14">
    <name type="scientific">Theileria equi strain WA</name>
    <dbReference type="NCBI Taxonomy" id="1537102"/>
    <lineage>
        <taxon>Eukaryota</taxon>
        <taxon>Sar</taxon>
        <taxon>Alveolata</taxon>
        <taxon>Apicomplexa</taxon>
        <taxon>Aconoidasida</taxon>
        <taxon>Piroplasmida</taxon>
        <taxon>Theileriidae</taxon>
        <taxon>Theileria</taxon>
    </lineage>
</organism>
<keyword evidence="7" id="KW-0677">Repeat</keyword>
<dbReference type="RefSeq" id="XP_004833637.1">
    <property type="nucleotide sequence ID" value="XM_004833580.1"/>
</dbReference>
<dbReference type="Gene3D" id="1.20.1280.290">
    <property type="match status" value="2"/>
</dbReference>
<dbReference type="OrthoDB" id="409725at2759"/>
<dbReference type="AlphaFoldDB" id="L1LFZ5"/>
<dbReference type="VEuPathDB" id="PiroplasmaDB:BEWA_042230"/>
<evidence type="ECO:0000256" key="6">
    <source>
        <dbReference type="ARBA" id="ARBA00022692"/>
    </source>
</evidence>
<evidence type="ECO:0000256" key="12">
    <source>
        <dbReference type="SAM" id="SignalP"/>
    </source>
</evidence>
<dbReference type="Pfam" id="PF03083">
    <property type="entry name" value="MtN3_slv"/>
    <property type="match status" value="2"/>
</dbReference>
<evidence type="ECO:0000313" key="14">
    <source>
        <dbReference type="Proteomes" id="UP000031512"/>
    </source>
</evidence>
<keyword evidence="3" id="KW-0813">Transport</keyword>
<evidence type="ECO:0000256" key="10">
    <source>
        <dbReference type="SAM" id="MobiDB-lite"/>
    </source>
</evidence>
<keyword evidence="4" id="KW-1003">Cell membrane</keyword>
<protein>
    <recommendedName>
        <fullName evidence="15">MtN3-like protein</fullName>
    </recommendedName>
</protein>
<accession>L1LFZ5</accession>
<feature type="chain" id="PRO_5003953332" description="MtN3-like protein" evidence="12">
    <location>
        <begin position="25"/>
        <end position="394"/>
    </location>
</feature>
<evidence type="ECO:0000256" key="9">
    <source>
        <dbReference type="ARBA" id="ARBA00023136"/>
    </source>
</evidence>
<sequence>MRPCTLSYLYLVVLNIWSRTFVIADDIKITKGGTEIANIKQDINSTSEKNVIEIKLNNPEIKATTVEKDSGDNAKDVDSKAKNTGPEISVKSSSIEVVQNQSSDSKSTDKNTIATITVNIPNAKEQTIEIKNVEAPKIIEKEIKSDGFVDRIIRFIRSDFRFLIKCGSVLSSLLMQVTPIHTALTIRKNRSTKNLKILTFITSAYSNLLWSLYGFLTVNIIIIVSNLPGTLINFVTLWVFHSYCTDLSQRTILIISSKVLGVFAAILSVLYLLLDMETYLTIVGLFGGSLLAISYTSPLVSFNEILESRNTSTMPTEISLGNFIGAFFMFSYGFIIWDLLVIAPNFLGVISGLIQLTLLFMFPHSDRIIISEVEILEKPNNFKSILNIDQDVEL</sequence>
<dbReference type="PANTHER" id="PTHR10791:SF30">
    <property type="entry name" value="SUGAR TRANSPORTER SWEET1"/>
    <property type="match status" value="1"/>
</dbReference>
<evidence type="ECO:0000256" key="3">
    <source>
        <dbReference type="ARBA" id="ARBA00022448"/>
    </source>
</evidence>
<dbReference type="InterPro" id="IPR004316">
    <property type="entry name" value="SWEET_rpt"/>
</dbReference>
<feature type="transmembrane region" description="Helical" evidence="11">
    <location>
        <begin position="195"/>
        <end position="213"/>
    </location>
</feature>
<keyword evidence="6 11" id="KW-0812">Transmembrane</keyword>
<dbReference type="PANTHER" id="PTHR10791">
    <property type="entry name" value="RAG1-ACTIVATING PROTEIN 1"/>
    <property type="match status" value="1"/>
</dbReference>
<dbReference type="GeneID" id="15807633"/>
<dbReference type="EMBL" id="ACOU01000002">
    <property type="protein sequence ID" value="EKX74185.1"/>
    <property type="molecule type" value="Genomic_DNA"/>
</dbReference>
<dbReference type="STRING" id="1537102.L1LFZ5"/>
<evidence type="ECO:0000256" key="7">
    <source>
        <dbReference type="ARBA" id="ARBA00022737"/>
    </source>
</evidence>
<feature type="transmembrane region" description="Helical" evidence="11">
    <location>
        <begin position="318"/>
        <end position="337"/>
    </location>
</feature>
<dbReference type="GO" id="GO:0051119">
    <property type="term" value="F:sugar transmembrane transporter activity"/>
    <property type="evidence" value="ECO:0007669"/>
    <property type="project" value="InterPro"/>
</dbReference>
<name>L1LFZ5_THEEQ</name>
<feature type="transmembrane region" description="Helical" evidence="11">
    <location>
        <begin position="343"/>
        <end position="362"/>
    </location>
</feature>
<feature type="transmembrane region" description="Helical" evidence="11">
    <location>
        <begin position="252"/>
        <end position="273"/>
    </location>
</feature>
<comment type="subcellular location">
    <subcellularLocation>
        <location evidence="1">Cell membrane</location>
        <topology evidence="1">Multi-pass membrane protein</topology>
    </subcellularLocation>
</comment>
<feature type="compositionally biased region" description="Basic and acidic residues" evidence="10">
    <location>
        <begin position="65"/>
        <end position="81"/>
    </location>
</feature>
<evidence type="ECO:0000313" key="13">
    <source>
        <dbReference type="EMBL" id="EKX74185.1"/>
    </source>
</evidence>
<keyword evidence="5" id="KW-0762">Sugar transport</keyword>
<evidence type="ECO:0000256" key="5">
    <source>
        <dbReference type="ARBA" id="ARBA00022597"/>
    </source>
</evidence>
<keyword evidence="14" id="KW-1185">Reference proteome</keyword>
<feature type="signal peptide" evidence="12">
    <location>
        <begin position="1"/>
        <end position="24"/>
    </location>
</feature>
<keyword evidence="9 11" id="KW-0472">Membrane</keyword>
<dbReference type="GO" id="GO:0005886">
    <property type="term" value="C:plasma membrane"/>
    <property type="evidence" value="ECO:0007669"/>
    <property type="project" value="UniProtKB-SubCell"/>
</dbReference>
<feature type="region of interest" description="Disordered" evidence="10">
    <location>
        <begin position="65"/>
        <end position="87"/>
    </location>
</feature>
<gene>
    <name evidence="13" type="ORF">BEWA_042230</name>
</gene>
<evidence type="ECO:0000256" key="2">
    <source>
        <dbReference type="ARBA" id="ARBA00007809"/>
    </source>
</evidence>
<proteinExistence type="inferred from homology"/>
<evidence type="ECO:0000256" key="11">
    <source>
        <dbReference type="SAM" id="Phobius"/>
    </source>
</evidence>
<dbReference type="InterPro" id="IPR047664">
    <property type="entry name" value="SWEET"/>
</dbReference>
<evidence type="ECO:0000256" key="1">
    <source>
        <dbReference type="ARBA" id="ARBA00004651"/>
    </source>
</evidence>
<evidence type="ECO:0000256" key="8">
    <source>
        <dbReference type="ARBA" id="ARBA00022989"/>
    </source>
</evidence>
<feature type="transmembrane region" description="Helical" evidence="11">
    <location>
        <begin position="219"/>
        <end position="240"/>
    </location>
</feature>
<comment type="similarity">
    <text evidence="2">Belongs to the SWEET sugar transporter family.</text>
</comment>
<evidence type="ECO:0008006" key="15">
    <source>
        <dbReference type="Google" id="ProtNLM"/>
    </source>
</evidence>
<keyword evidence="12" id="KW-0732">Signal</keyword>
<dbReference type="eggNOG" id="KOG1623">
    <property type="taxonomic scope" value="Eukaryota"/>
</dbReference>
<comment type="caution">
    <text evidence="13">The sequence shown here is derived from an EMBL/GenBank/DDBJ whole genome shotgun (WGS) entry which is preliminary data.</text>
</comment>
<feature type="transmembrane region" description="Helical" evidence="11">
    <location>
        <begin position="279"/>
        <end position="297"/>
    </location>
</feature>
<dbReference type="KEGG" id="beq:BEWA_042230"/>
<evidence type="ECO:0000256" key="4">
    <source>
        <dbReference type="ARBA" id="ARBA00022475"/>
    </source>
</evidence>
<keyword evidence="8 11" id="KW-1133">Transmembrane helix</keyword>
<dbReference type="Proteomes" id="UP000031512">
    <property type="component" value="Unassembled WGS sequence"/>
</dbReference>